<proteinExistence type="predicted"/>
<accession>A0A9P7DZA5</accession>
<name>A0A9P7DZA5_9AGAM</name>
<organism evidence="2 3">
    <name type="scientific">Suillus plorans</name>
    <dbReference type="NCBI Taxonomy" id="116603"/>
    <lineage>
        <taxon>Eukaryota</taxon>
        <taxon>Fungi</taxon>
        <taxon>Dikarya</taxon>
        <taxon>Basidiomycota</taxon>
        <taxon>Agaricomycotina</taxon>
        <taxon>Agaricomycetes</taxon>
        <taxon>Agaricomycetidae</taxon>
        <taxon>Boletales</taxon>
        <taxon>Suillineae</taxon>
        <taxon>Suillaceae</taxon>
        <taxon>Suillus</taxon>
    </lineage>
</organism>
<dbReference type="AlphaFoldDB" id="A0A9P7DZA5"/>
<gene>
    <name evidence="2" type="ORF">HD556DRAFT_1261211</name>
</gene>
<keyword evidence="1" id="KW-0472">Membrane</keyword>
<reference evidence="2" key="1">
    <citation type="journal article" date="2020" name="New Phytol.">
        <title>Comparative genomics reveals dynamic genome evolution in host specialist ectomycorrhizal fungi.</title>
        <authorList>
            <person name="Lofgren L.A."/>
            <person name="Nguyen N.H."/>
            <person name="Vilgalys R."/>
            <person name="Ruytinx J."/>
            <person name="Liao H.L."/>
            <person name="Branco S."/>
            <person name="Kuo A."/>
            <person name="LaButti K."/>
            <person name="Lipzen A."/>
            <person name="Andreopoulos W."/>
            <person name="Pangilinan J."/>
            <person name="Riley R."/>
            <person name="Hundley H."/>
            <person name="Na H."/>
            <person name="Barry K."/>
            <person name="Grigoriev I.V."/>
            <person name="Stajich J.E."/>
            <person name="Kennedy P.G."/>
        </authorList>
    </citation>
    <scope>NUCLEOTIDE SEQUENCE</scope>
    <source>
        <strain evidence="2">S12</strain>
    </source>
</reference>
<dbReference type="RefSeq" id="XP_041167351.1">
    <property type="nucleotide sequence ID" value="XM_041299048.1"/>
</dbReference>
<evidence type="ECO:0000313" key="2">
    <source>
        <dbReference type="EMBL" id="KAG1806880.1"/>
    </source>
</evidence>
<keyword evidence="1" id="KW-0812">Transmembrane</keyword>
<dbReference type="GeneID" id="64592812"/>
<keyword evidence="1" id="KW-1133">Transmembrane helix</keyword>
<dbReference type="Proteomes" id="UP000719766">
    <property type="component" value="Unassembled WGS sequence"/>
</dbReference>
<keyword evidence="3" id="KW-1185">Reference proteome</keyword>
<feature type="transmembrane region" description="Helical" evidence="1">
    <location>
        <begin position="29"/>
        <end position="48"/>
    </location>
</feature>
<feature type="transmembrane region" description="Helical" evidence="1">
    <location>
        <begin position="60"/>
        <end position="79"/>
    </location>
</feature>
<comment type="caution">
    <text evidence="2">The sequence shown here is derived from an EMBL/GenBank/DDBJ whole genome shotgun (WGS) entry which is preliminary data.</text>
</comment>
<protein>
    <submittedName>
        <fullName evidence="2">Uncharacterized protein</fullName>
    </submittedName>
</protein>
<sequence>MDGFQVISRWRLGHSDTRESLSRTSFRCIHWGSIGVVSITLVVVALSYRLSDGIKEKHSLLRAMLLIHSPVFLSILEIHRSIFVSPVLSKPKSRK</sequence>
<feature type="non-terminal residue" evidence="2">
    <location>
        <position position="95"/>
    </location>
</feature>
<evidence type="ECO:0000256" key="1">
    <source>
        <dbReference type="SAM" id="Phobius"/>
    </source>
</evidence>
<evidence type="ECO:0000313" key="3">
    <source>
        <dbReference type="Proteomes" id="UP000719766"/>
    </source>
</evidence>
<dbReference type="EMBL" id="JABBWE010000002">
    <property type="protein sequence ID" value="KAG1806880.1"/>
    <property type="molecule type" value="Genomic_DNA"/>
</dbReference>